<evidence type="ECO:0000313" key="11">
    <source>
        <dbReference type="EMBL" id="MBZ0157087.1"/>
    </source>
</evidence>
<gene>
    <name evidence="11" type="ORF">K8I29_12855</name>
</gene>
<dbReference type="Proteomes" id="UP000705867">
    <property type="component" value="Unassembled WGS sequence"/>
</dbReference>
<evidence type="ECO:0000259" key="10">
    <source>
        <dbReference type="Pfam" id="PF00122"/>
    </source>
</evidence>
<dbReference type="GO" id="GO:0046872">
    <property type="term" value="F:metal ion binding"/>
    <property type="evidence" value="ECO:0007669"/>
    <property type="project" value="UniProtKB-KW"/>
</dbReference>
<dbReference type="InterPro" id="IPR044492">
    <property type="entry name" value="P_typ_ATPase_HD_dom"/>
</dbReference>
<dbReference type="SUPFAM" id="SSF81653">
    <property type="entry name" value="Calcium ATPase, transduction domain A"/>
    <property type="match status" value="1"/>
</dbReference>
<reference evidence="11" key="1">
    <citation type="journal article" date="2021" name="bioRxiv">
        <title>Unraveling nitrogen, sulfur and carbon metabolic pathways and microbial community transcriptional responses to substrate deprivation and toxicity stresses in a bioreactor mimicking anoxic brackish coastal sediment conditions.</title>
        <authorList>
            <person name="Martins P.D."/>
            <person name="Echeveste M.J."/>
            <person name="Arshad A."/>
            <person name="Kurth J."/>
            <person name="Ouboter H."/>
            <person name="Jetten M.S.M."/>
            <person name="Welte C.U."/>
        </authorList>
    </citation>
    <scope>NUCLEOTIDE SEQUENCE</scope>
    <source>
        <strain evidence="11">MAG_39</strain>
    </source>
</reference>
<feature type="domain" description="P-type ATPase A" evidence="10">
    <location>
        <begin position="189"/>
        <end position="288"/>
    </location>
</feature>
<dbReference type="PANTHER" id="PTHR48085:SF5">
    <property type="entry name" value="CADMIUM_ZINC-TRANSPORTING ATPASE HMA4-RELATED"/>
    <property type="match status" value="1"/>
</dbReference>
<dbReference type="GO" id="GO:0005524">
    <property type="term" value="F:ATP binding"/>
    <property type="evidence" value="ECO:0007669"/>
    <property type="project" value="UniProtKB-UniRule"/>
</dbReference>
<dbReference type="InterPro" id="IPR027256">
    <property type="entry name" value="P-typ_ATPase_IB"/>
</dbReference>
<evidence type="ECO:0000256" key="8">
    <source>
        <dbReference type="ARBA" id="ARBA00047308"/>
    </source>
</evidence>
<dbReference type="GO" id="GO:0005886">
    <property type="term" value="C:plasma membrane"/>
    <property type="evidence" value="ECO:0007669"/>
    <property type="project" value="UniProtKB-SubCell"/>
</dbReference>
<dbReference type="PANTHER" id="PTHR48085">
    <property type="entry name" value="CADMIUM/ZINC-TRANSPORTING ATPASE HMA2-RELATED"/>
    <property type="match status" value="1"/>
</dbReference>
<keyword evidence="9" id="KW-0067">ATP-binding</keyword>
<dbReference type="NCBIfam" id="TIGR01525">
    <property type="entry name" value="ATPase-IB_hvy"/>
    <property type="match status" value="1"/>
</dbReference>
<dbReference type="PROSITE" id="PS00154">
    <property type="entry name" value="ATPASE_E1_E2"/>
    <property type="match status" value="1"/>
</dbReference>
<dbReference type="AlphaFoldDB" id="A0A953JBT4"/>
<comment type="subcellular location">
    <subcellularLocation>
        <location evidence="9">Cell membrane</location>
    </subcellularLocation>
    <subcellularLocation>
        <location evidence="1">Membrane</location>
    </subcellularLocation>
</comment>
<dbReference type="EMBL" id="JAIOIV010000104">
    <property type="protein sequence ID" value="MBZ0157087.1"/>
    <property type="molecule type" value="Genomic_DNA"/>
</dbReference>
<comment type="catalytic activity">
    <reaction evidence="8">
        <text>Zn(2+)(in) + ATP + H2O = Zn(2+)(out) + ADP + phosphate + H(+)</text>
        <dbReference type="Rhea" id="RHEA:20621"/>
        <dbReference type="ChEBI" id="CHEBI:15377"/>
        <dbReference type="ChEBI" id="CHEBI:15378"/>
        <dbReference type="ChEBI" id="CHEBI:29105"/>
        <dbReference type="ChEBI" id="CHEBI:30616"/>
        <dbReference type="ChEBI" id="CHEBI:43474"/>
        <dbReference type="ChEBI" id="CHEBI:456216"/>
        <dbReference type="EC" id="7.2.2.12"/>
    </reaction>
</comment>
<keyword evidence="9" id="KW-1003">Cell membrane</keyword>
<dbReference type="Pfam" id="PF00702">
    <property type="entry name" value="Hydrolase"/>
    <property type="match status" value="1"/>
</dbReference>
<keyword evidence="5" id="KW-1133">Transmembrane helix</keyword>
<evidence type="ECO:0000256" key="7">
    <source>
        <dbReference type="ARBA" id="ARBA00039097"/>
    </source>
</evidence>
<dbReference type="Gene3D" id="2.70.150.10">
    <property type="entry name" value="Calcium-transporting ATPase, cytoplasmic transduction domain A"/>
    <property type="match status" value="1"/>
</dbReference>
<keyword evidence="9" id="KW-0479">Metal-binding</keyword>
<organism evidence="11 12">
    <name type="scientific">Candidatus Nitrobium versatile</name>
    <dbReference type="NCBI Taxonomy" id="2884831"/>
    <lineage>
        <taxon>Bacteria</taxon>
        <taxon>Pseudomonadati</taxon>
        <taxon>Nitrospirota</taxon>
        <taxon>Nitrospiria</taxon>
        <taxon>Nitrospirales</taxon>
        <taxon>Nitrospiraceae</taxon>
        <taxon>Candidatus Nitrobium</taxon>
    </lineage>
</organism>
<comment type="similarity">
    <text evidence="2 9">Belongs to the cation transport ATPase (P-type) (TC 3.A.3) family. Type IB subfamily.</text>
</comment>
<name>A0A953JBT4_9BACT</name>
<proteinExistence type="inferred from homology"/>
<dbReference type="InterPro" id="IPR001757">
    <property type="entry name" value="P_typ_ATPase"/>
</dbReference>
<dbReference type="SFLD" id="SFLDS00003">
    <property type="entry name" value="Haloacid_Dehalogenase"/>
    <property type="match status" value="1"/>
</dbReference>
<dbReference type="NCBIfam" id="TIGR01494">
    <property type="entry name" value="ATPase_P-type"/>
    <property type="match status" value="1"/>
</dbReference>
<evidence type="ECO:0000256" key="9">
    <source>
        <dbReference type="RuleBase" id="RU362081"/>
    </source>
</evidence>
<dbReference type="Gene3D" id="3.40.1110.10">
    <property type="entry name" value="Calcium-transporting ATPase, cytoplasmic domain N"/>
    <property type="match status" value="1"/>
</dbReference>
<evidence type="ECO:0000256" key="2">
    <source>
        <dbReference type="ARBA" id="ARBA00006024"/>
    </source>
</evidence>
<dbReference type="Gene3D" id="3.40.50.1000">
    <property type="entry name" value="HAD superfamily/HAD-like"/>
    <property type="match status" value="1"/>
</dbReference>
<dbReference type="SFLD" id="SFLDG00002">
    <property type="entry name" value="C1.7:_P-type_atpase_like"/>
    <property type="match status" value="1"/>
</dbReference>
<dbReference type="Pfam" id="PF00122">
    <property type="entry name" value="E1-E2_ATPase"/>
    <property type="match status" value="1"/>
</dbReference>
<keyword evidence="3" id="KW-0812">Transmembrane</keyword>
<evidence type="ECO:0000256" key="4">
    <source>
        <dbReference type="ARBA" id="ARBA00022967"/>
    </source>
</evidence>
<evidence type="ECO:0000256" key="3">
    <source>
        <dbReference type="ARBA" id="ARBA00022692"/>
    </source>
</evidence>
<keyword evidence="9" id="KW-0547">Nucleotide-binding</keyword>
<dbReference type="SUPFAM" id="SSF56784">
    <property type="entry name" value="HAD-like"/>
    <property type="match status" value="1"/>
</dbReference>
<dbReference type="InterPro" id="IPR008250">
    <property type="entry name" value="ATPase_P-typ_transduc_dom_A_sf"/>
</dbReference>
<dbReference type="SFLD" id="SFLDF00027">
    <property type="entry name" value="p-type_atpase"/>
    <property type="match status" value="1"/>
</dbReference>
<dbReference type="InterPro" id="IPR023299">
    <property type="entry name" value="ATPase_P-typ_cyto_dom_N"/>
</dbReference>
<dbReference type="GO" id="GO:0016887">
    <property type="term" value="F:ATP hydrolysis activity"/>
    <property type="evidence" value="ECO:0007669"/>
    <property type="project" value="InterPro"/>
</dbReference>
<evidence type="ECO:0000256" key="1">
    <source>
        <dbReference type="ARBA" id="ARBA00004370"/>
    </source>
</evidence>
<protein>
    <recommendedName>
        <fullName evidence="7">P-type Zn(2+) transporter</fullName>
        <ecNumber evidence="7">7.2.2.12</ecNumber>
    </recommendedName>
</protein>
<dbReference type="InterPro" id="IPR036412">
    <property type="entry name" value="HAD-like_sf"/>
</dbReference>
<accession>A0A953JBT4</accession>
<dbReference type="PRINTS" id="PR00119">
    <property type="entry name" value="CATATPASE"/>
</dbReference>
<keyword evidence="6" id="KW-0472">Membrane</keyword>
<reference evidence="11" key="2">
    <citation type="submission" date="2021-08" db="EMBL/GenBank/DDBJ databases">
        <authorList>
            <person name="Dalcin Martins P."/>
        </authorList>
    </citation>
    <scope>NUCLEOTIDE SEQUENCE</scope>
    <source>
        <strain evidence="11">MAG_39</strain>
    </source>
</reference>
<sequence>MRYRIIHNVPGRLRIQLSVPRRPIPDSARIENLFSSIAGVKAVSYNYRTGNLFIEYSGEGTKAALLSAAGGAEVPFSRRKRERSALEKKKKAAMLSGSLLLARPFIPLPLRPLITFSGALPVFRKGLNSLFSRRLNVDVLDASAIAVAMGTGELFTAGVISFLLKISDYLEEWTRHRSRESLSKMFYYSEQTVWVRRNGTEQRLSAKHLVPGDHVVVRSGSTIPVDGIVVEGEAMVNQSSLTGESLPVMKREGVMVYAGTAVGEGKLVVEAQKTGDETRVSRIVTVIEESEGLKAEVQSHAERLSDRIVPYSFLLSGLTYALTGNPAKAASVLLVDYSCAIKLSTPLTIMSAMMNASRRGVLIKGGKFIEKLAAADTFVLDKTGTLTEARPRVVDVLSLNGYSREYILKHTACVEEHFPHPVATAITRKAEDESLVHEEEHAEVEYIVAHGIASRIGGRRILVGSRHFIHEDNGISVASAEPAVRKLSDRGSSILYVAIGDELAGIITIDDPLRDDSRRFLHLLKGAGVERVVMLTGDNETAARSVAERLGIQDYQWEVFPDTKTDIIKGLKNRGHVVAMVGDGINDSPALSHADVGISMKHGADIAREACDVLLLDGRLEAVFDAITIAQGAMFRIKKNFQRIIGTNSVLLGLGLLGTIPPVFSAFVHNAATIIVAVRSLRPFMVDESGATVHGMCAQSRLPAVTLDRRGISVAIQKPNVRKLLFHSRKEVSLWERKR</sequence>
<dbReference type="InterPro" id="IPR023214">
    <property type="entry name" value="HAD_sf"/>
</dbReference>
<comment type="caution">
    <text evidence="11">The sequence shown here is derived from an EMBL/GenBank/DDBJ whole genome shotgun (WGS) entry which is preliminary data.</text>
</comment>
<evidence type="ECO:0000256" key="5">
    <source>
        <dbReference type="ARBA" id="ARBA00022989"/>
    </source>
</evidence>
<dbReference type="EC" id="7.2.2.12" evidence="7"/>
<keyword evidence="4" id="KW-1278">Translocase</keyword>
<dbReference type="InterPro" id="IPR051014">
    <property type="entry name" value="Cation_Transport_ATPase_IB"/>
</dbReference>
<dbReference type="GO" id="GO:0016463">
    <property type="term" value="F:P-type zinc transporter activity"/>
    <property type="evidence" value="ECO:0007669"/>
    <property type="project" value="UniProtKB-EC"/>
</dbReference>
<dbReference type="InterPro" id="IPR059000">
    <property type="entry name" value="ATPase_P-type_domA"/>
</dbReference>
<dbReference type="CDD" id="cd07550">
    <property type="entry name" value="P-type_ATPase_HM"/>
    <property type="match status" value="1"/>
</dbReference>
<evidence type="ECO:0000313" key="12">
    <source>
        <dbReference type="Proteomes" id="UP000705867"/>
    </source>
</evidence>
<evidence type="ECO:0000256" key="6">
    <source>
        <dbReference type="ARBA" id="ARBA00023136"/>
    </source>
</evidence>
<dbReference type="GO" id="GO:0015086">
    <property type="term" value="F:cadmium ion transmembrane transporter activity"/>
    <property type="evidence" value="ECO:0007669"/>
    <property type="project" value="TreeGrafter"/>
</dbReference>
<dbReference type="InterPro" id="IPR018303">
    <property type="entry name" value="ATPase_P-typ_P_site"/>
</dbReference>